<dbReference type="Gene3D" id="1.10.510.10">
    <property type="entry name" value="Transferase(Phosphotransferase) domain 1"/>
    <property type="match status" value="1"/>
</dbReference>
<comment type="caution">
    <text evidence="12">The sequence shown here is derived from an EMBL/GenBank/DDBJ whole genome shotgun (WGS) entry which is preliminary data.</text>
</comment>
<evidence type="ECO:0000313" key="13">
    <source>
        <dbReference type="Proteomes" id="UP000652761"/>
    </source>
</evidence>
<dbReference type="AlphaFoldDB" id="A0A843VF41"/>
<evidence type="ECO:0000256" key="6">
    <source>
        <dbReference type="ARBA" id="ARBA00022840"/>
    </source>
</evidence>
<feature type="compositionally biased region" description="Polar residues" evidence="10">
    <location>
        <begin position="613"/>
        <end position="637"/>
    </location>
</feature>
<dbReference type="Gene3D" id="3.10.20.90">
    <property type="entry name" value="Phosphatidylinositol 3-kinase Catalytic Subunit, Chain A, domain 1"/>
    <property type="match status" value="1"/>
</dbReference>
<evidence type="ECO:0000259" key="11">
    <source>
        <dbReference type="PROSITE" id="PS50011"/>
    </source>
</evidence>
<feature type="compositionally biased region" description="Polar residues" evidence="10">
    <location>
        <begin position="676"/>
        <end position="689"/>
    </location>
</feature>
<evidence type="ECO:0000256" key="5">
    <source>
        <dbReference type="ARBA" id="ARBA00022777"/>
    </source>
</evidence>
<dbReference type="InterPro" id="IPR000719">
    <property type="entry name" value="Prot_kinase_dom"/>
</dbReference>
<dbReference type="Pfam" id="PF00069">
    <property type="entry name" value="Pkinase"/>
    <property type="match status" value="1"/>
</dbReference>
<keyword evidence="2" id="KW-0723">Serine/threonine-protein kinase</keyword>
<feature type="compositionally biased region" description="Polar residues" evidence="10">
    <location>
        <begin position="586"/>
        <end position="604"/>
    </location>
</feature>
<dbReference type="GO" id="GO:0004674">
    <property type="term" value="F:protein serine/threonine kinase activity"/>
    <property type="evidence" value="ECO:0007669"/>
    <property type="project" value="UniProtKB-KW"/>
</dbReference>
<feature type="non-terminal residue" evidence="12">
    <location>
        <position position="945"/>
    </location>
</feature>
<feature type="region of interest" description="Disordered" evidence="10">
    <location>
        <begin position="406"/>
        <end position="448"/>
    </location>
</feature>
<name>A0A843VF41_COLES</name>
<dbReference type="EC" id="2.7.11.1" evidence="1"/>
<accession>A0A843VF41</accession>
<dbReference type="InterPro" id="IPR011009">
    <property type="entry name" value="Kinase-like_dom_sf"/>
</dbReference>
<feature type="region of interest" description="Disordered" evidence="10">
    <location>
        <begin position="584"/>
        <end position="719"/>
    </location>
</feature>
<evidence type="ECO:0000256" key="7">
    <source>
        <dbReference type="ARBA" id="ARBA00047899"/>
    </source>
</evidence>
<dbReference type="EMBL" id="NMUH01001206">
    <property type="protein sequence ID" value="MQL90079.1"/>
    <property type="molecule type" value="Genomic_DNA"/>
</dbReference>
<dbReference type="FunFam" id="3.30.200.20:FF:000075">
    <property type="entry name" value="Probable serine/threonine-protein kinase WNK1"/>
    <property type="match status" value="1"/>
</dbReference>
<dbReference type="InterPro" id="IPR050588">
    <property type="entry name" value="WNK_Ser-Thr_kinase"/>
</dbReference>
<gene>
    <name evidence="12" type="ORF">Taro_022667</name>
</gene>
<keyword evidence="6" id="KW-0067">ATP-binding</keyword>
<dbReference type="InterPro" id="IPR024678">
    <property type="entry name" value="Kinase_OSR1/WNK_CCT"/>
</dbReference>
<dbReference type="GO" id="GO:0005524">
    <property type="term" value="F:ATP binding"/>
    <property type="evidence" value="ECO:0007669"/>
    <property type="project" value="UniProtKB-KW"/>
</dbReference>
<evidence type="ECO:0000256" key="9">
    <source>
        <dbReference type="SAM" id="Coils"/>
    </source>
</evidence>
<keyword evidence="3" id="KW-0808">Transferase</keyword>
<evidence type="ECO:0000256" key="2">
    <source>
        <dbReference type="ARBA" id="ARBA00022527"/>
    </source>
</evidence>
<dbReference type="SMART" id="SM00220">
    <property type="entry name" value="S_TKc"/>
    <property type="match status" value="1"/>
</dbReference>
<feature type="domain" description="Protein kinase" evidence="11">
    <location>
        <begin position="102"/>
        <end position="399"/>
    </location>
</feature>
<dbReference type="PROSITE" id="PS50011">
    <property type="entry name" value="PROTEIN_KINASE_DOM"/>
    <property type="match status" value="1"/>
</dbReference>
<evidence type="ECO:0000256" key="8">
    <source>
        <dbReference type="ARBA" id="ARBA00048679"/>
    </source>
</evidence>
<comment type="catalytic activity">
    <reaction evidence="8">
        <text>L-seryl-[protein] + ATP = O-phospho-L-seryl-[protein] + ADP + H(+)</text>
        <dbReference type="Rhea" id="RHEA:17989"/>
        <dbReference type="Rhea" id="RHEA-COMP:9863"/>
        <dbReference type="Rhea" id="RHEA-COMP:11604"/>
        <dbReference type="ChEBI" id="CHEBI:15378"/>
        <dbReference type="ChEBI" id="CHEBI:29999"/>
        <dbReference type="ChEBI" id="CHEBI:30616"/>
        <dbReference type="ChEBI" id="CHEBI:83421"/>
        <dbReference type="ChEBI" id="CHEBI:456216"/>
        <dbReference type="EC" id="2.7.11.1"/>
    </reaction>
</comment>
<reference evidence="12" key="1">
    <citation type="submission" date="2017-07" db="EMBL/GenBank/DDBJ databases">
        <title>Taro Niue Genome Assembly and Annotation.</title>
        <authorList>
            <person name="Atibalentja N."/>
            <person name="Keating K."/>
            <person name="Fields C.J."/>
        </authorList>
    </citation>
    <scope>NUCLEOTIDE SEQUENCE</scope>
    <source>
        <strain evidence="12">Niue_2</strain>
        <tissue evidence="12">Leaf</tissue>
    </source>
</reference>
<evidence type="ECO:0000256" key="4">
    <source>
        <dbReference type="ARBA" id="ARBA00022741"/>
    </source>
</evidence>
<dbReference type="FunFam" id="1.10.510.10:FF:001565">
    <property type="entry name" value="WNK protein kinase"/>
    <property type="match status" value="1"/>
</dbReference>
<feature type="compositionally biased region" description="Polar residues" evidence="10">
    <location>
        <begin position="653"/>
        <end position="667"/>
    </location>
</feature>
<evidence type="ECO:0000256" key="3">
    <source>
        <dbReference type="ARBA" id="ARBA00022679"/>
    </source>
</evidence>
<evidence type="ECO:0000313" key="12">
    <source>
        <dbReference type="EMBL" id="MQL90079.1"/>
    </source>
</evidence>
<feature type="compositionally biased region" description="Basic and acidic residues" evidence="10">
    <location>
        <begin position="412"/>
        <end position="426"/>
    </location>
</feature>
<keyword evidence="13" id="KW-1185">Reference proteome</keyword>
<keyword evidence="9" id="KW-0175">Coiled coil</keyword>
<comment type="catalytic activity">
    <reaction evidence="7">
        <text>L-threonyl-[protein] + ATP = O-phospho-L-threonyl-[protein] + ADP + H(+)</text>
        <dbReference type="Rhea" id="RHEA:46608"/>
        <dbReference type="Rhea" id="RHEA-COMP:11060"/>
        <dbReference type="Rhea" id="RHEA-COMP:11605"/>
        <dbReference type="ChEBI" id="CHEBI:15378"/>
        <dbReference type="ChEBI" id="CHEBI:30013"/>
        <dbReference type="ChEBI" id="CHEBI:30616"/>
        <dbReference type="ChEBI" id="CHEBI:61977"/>
        <dbReference type="ChEBI" id="CHEBI:456216"/>
        <dbReference type="EC" id="2.7.11.1"/>
    </reaction>
</comment>
<keyword evidence="5" id="KW-0418">Kinase</keyword>
<dbReference type="PROSITE" id="PS00108">
    <property type="entry name" value="PROTEIN_KINASE_ST"/>
    <property type="match status" value="1"/>
</dbReference>
<dbReference type="InterPro" id="IPR008271">
    <property type="entry name" value="Ser/Thr_kinase_AS"/>
</dbReference>
<evidence type="ECO:0000256" key="10">
    <source>
        <dbReference type="SAM" id="MobiDB-lite"/>
    </source>
</evidence>
<dbReference type="Gene3D" id="3.30.200.20">
    <property type="entry name" value="Phosphorylase Kinase, domain 1"/>
    <property type="match status" value="1"/>
</dbReference>
<protein>
    <recommendedName>
        <fullName evidence="1">non-specific serine/threonine protein kinase</fullName>
        <ecNumber evidence="1">2.7.11.1</ecNumber>
    </recommendedName>
</protein>
<proteinExistence type="predicted"/>
<dbReference type="SUPFAM" id="SSF56112">
    <property type="entry name" value="Protein kinase-like (PK-like)"/>
    <property type="match status" value="1"/>
</dbReference>
<organism evidence="12 13">
    <name type="scientific">Colocasia esculenta</name>
    <name type="common">Wild taro</name>
    <name type="synonym">Arum esculentum</name>
    <dbReference type="NCBI Taxonomy" id="4460"/>
    <lineage>
        <taxon>Eukaryota</taxon>
        <taxon>Viridiplantae</taxon>
        <taxon>Streptophyta</taxon>
        <taxon>Embryophyta</taxon>
        <taxon>Tracheophyta</taxon>
        <taxon>Spermatophyta</taxon>
        <taxon>Magnoliopsida</taxon>
        <taxon>Liliopsida</taxon>
        <taxon>Araceae</taxon>
        <taxon>Aroideae</taxon>
        <taxon>Colocasieae</taxon>
        <taxon>Colocasia</taxon>
    </lineage>
</organism>
<dbReference type="PANTHER" id="PTHR13902">
    <property type="entry name" value="SERINE/THREONINE-PROTEIN KINASE WNK WITH NO LYSINE -RELATED"/>
    <property type="match status" value="1"/>
</dbReference>
<keyword evidence="4" id="KW-0547">Nucleotide-binding</keyword>
<feature type="compositionally biased region" description="Polar residues" evidence="10">
    <location>
        <begin position="427"/>
        <end position="448"/>
    </location>
</feature>
<dbReference type="OrthoDB" id="4062651at2759"/>
<feature type="coiled-coil region" evidence="9">
    <location>
        <begin position="767"/>
        <end position="798"/>
    </location>
</feature>
<evidence type="ECO:0000256" key="1">
    <source>
        <dbReference type="ARBA" id="ARBA00012513"/>
    </source>
</evidence>
<sequence>LSGSAHRQSANTVFSFPPVSAVSSPPSPRPLYLPCPRRLSFAIPEEGGLGTVVAGEPRGFSVGTEVFLPGWGGEMGGASPPELQQEDSDAEFVEVDPSGRYGRYREVLGKGAFKTVYPCEISCSYRAFDEWEGIEVAWNQVKVADLLRSSDDLERLYAEVNLLKTLKHKNIIKFYNSWVDSREGNINFITEIFTSGTLRQYRKKHKHVEIRALKNWSRQILQGLHYLHSHDPPVIHRDLKCDNIFVNGNQGEVKIGDLGLAAILCHAQSAHSVIGTPEFMAPELYEEDYNELVDIYAFGMCLLELVTFEYPYMECANAAQIYKKVMAVRNALLGVVQLVKTLHKGSIPMRISSYLDVTGIKPASLEKVNDPEVRAFIEKCITKASERLPARDLLLDPFLQSDIEDESIGHSSRPDPNHSDDNDHQSGEASSSLNVNADSSGVSRDFTVQGQMKDTNTIFLKLRITDSTGHPHNIYFPFDIEADTSISVASEMVTELDLTDHDVSVIAAMIDAEIQSHVHGWIRSEIGQESHGNDQPALDNLNSQLKDEVSVPGTSHTCGDLVLERFPSGRLYWSDSPKETFEESSSRNCLSSISEGNHQGNAQNLGEADDAETSSLNPDEGSYSNGISSPSQSNGSAFSADGGTHNPSMADPSVSSELPSTPISSVVNGEDEESSSHQTNGCASLTNRSGDVYSADIAEPFGPSNSSPRGIPKEEDKESPFCADHQFADCQVRPVVNRHGDNCNKIHLPDDDKTSIESDPEDVKVLVVKLKNLLFDQRKELQELKKKHSLAIADLLNKLPPEIQDTAIDTHGLNTLGFKLHGQSSASARQPSDMDFISQGSSLPSHVDNPAVHNITGESSSAATMGTIAMPYMSCLEGSTSTLRGDGRKDHIPGDHVGGLISWNKSQMRNAELKSSDVGIALILRDHLSMTKSETDVTSPKPDED</sequence>
<dbReference type="Pfam" id="PF12202">
    <property type="entry name" value="OSR1_C"/>
    <property type="match status" value="1"/>
</dbReference>
<dbReference type="CDD" id="cd13983">
    <property type="entry name" value="STKc_WNK"/>
    <property type="match status" value="1"/>
</dbReference>
<dbReference type="Proteomes" id="UP000652761">
    <property type="component" value="Unassembled WGS sequence"/>
</dbReference>